<evidence type="ECO:0000256" key="5">
    <source>
        <dbReference type="ARBA" id="ARBA00022989"/>
    </source>
</evidence>
<organism evidence="10 11">
    <name type="scientific">Usitatibacter palustris</name>
    <dbReference type="NCBI Taxonomy" id="2732487"/>
    <lineage>
        <taxon>Bacteria</taxon>
        <taxon>Pseudomonadati</taxon>
        <taxon>Pseudomonadota</taxon>
        <taxon>Betaproteobacteria</taxon>
        <taxon>Nitrosomonadales</taxon>
        <taxon>Usitatibacteraceae</taxon>
        <taxon>Usitatibacter</taxon>
    </lineage>
</organism>
<feature type="transmembrane region" description="Helical" evidence="9">
    <location>
        <begin position="78"/>
        <end position="100"/>
    </location>
</feature>
<dbReference type="GO" id="GO:0048034">
    <property type="term" value="P:heme O biosynthetic process"/>
    <property type="evidence" value="ECO:0007669"/>
    <property type="project" value="UniProtKB-UniRule"/>
</dbReference>
<dbReference type="HAMAP" id="MF_00154">
    <property type="entry name" value="CyoE_CtaB"/>
    <property type="match status" value="1"/>
</dbReference>
<dbReference type="KEGG" id="upl:DSM104440_01049"/>
<evidence type="ECO:0000313" key="11">
    <source>
        <dbReference type="Proteomes" id="UP000503096"/>
    </source>
</evidence>
<dbReference type="Proteomes" id="UP000503096">
    <property type="component" value="Chromosome"/>
</dbReference>
<keyword evidence="2 9" id="KW-1003">Cell membrane</keyword>
<keyword evidence="5 9" id="KW-1133">Transmembrane helix</keyword>
<feature type="transmembrane region" description="Helical" evidence="9">
    <location>
        <begin position="106"/>
        <end position="124"/>
    </location>
</feature>
<dbReference type="RefSeq" id="WP_171161034.1">
    <property type="nucleotide sequence ID" value="NZ_CP053073.1"/>
</dbReference>
<feature type="transmembrane region" description="Helical" evidence="9">
    <location>
        <begin position="131"/>
        <end position="151"/>
    </location>
</feature>
<dbReference type="Pfam" id="PF01040">
    <property type="entry name" value="UbiA"/>
    <property type="match status" value="1"/>
</dbReference>
<feature type="transmembrane region" description="Helical" evidence="9">
    <location>
        <begin position="204"/>
        <end position="223"/>
    </location>
</feature>
<feature type="transmembrane region" description="Helical" evidence="9">
    <location>
        <begin position="262"/>
        <end position="278"/>
    </location>
</feature>
<proteinExistence type="inferred from homology"/>
<dbReference type="InterPro" id="IPR000537">
    <property type="entry name" value="UbiA_prenyltransferase"/>
</dbReference>
<gene>
    <name evidence="10" type="primary">ctaB_2</name>
    <name evidence="9" type="synonym">ctaB</name>
    <name evidence="10" type="ORF">DSM104440_01049</name>
</gene>
<protein>
    <recommendedName>
        <fullName evidence="9">Protoheme IX farnesyltransferase</fullName>
        <ecNumber evidence="9">2.5.1.141</ecNumber>
    </recommendedName>
    <alternativeName>
        <fullName evidence="9">Heme B farnesyltransferase</fullName>
    </alternativeName>
    <alternativeName>
        <fullName evidence="9">Heme O synthase</fullName>
    </alternativeName>
</protein>
<sequence>MRLFLDLFKLRIGFAIALTALAGSMVAPGTAGAWPVAIVTLAVLFASAAAGAFNQYVEADLDRRMARTRGRAFATGRLQRGPTWLAIIIAMAAGATAAAATVSFEAALYTFLGAFTYAIVYTVWLKRATWANIVVGGLAGSFAVLAGAASISPEAAHAPLPLAFAFILFLWTPPHFWSLAIVHREDYAAAGIPMLPVVAGEARAARAVFAGAVALALSALLPLALGMGAIYAVGAIAGGVLFVRAAWRLAREPSKATARASFRASLVQLSLLLAAAIADRLA</sequence>
<dbReference type="Gene3D" id="1.10.357.140">
    <property type="entry name" value="UbiA prenyltransferase"/>
    <property type="match status" value="1"/>
</dbReference>
<evidence type="ECO:0000256" key="8">
    <source>
        <dbReference type="ARBA" id="ARBA00047690"/>
    </source>
</evidence>
<evidence type="ECO:0000313" key="10">
    <source>
        <dbReference type="EMBL" id="QJR14256.1"/>
    </source>
</evidence>
<feature type="transmembrane region" description="Helical" evidence="9">
    <location>
        <begin position="12"/>
        <end position="31"/>
    </location>
</feature>
<dbReference type="InterPro" id="IPR030470">
    <property type="entry name" value="UbiA_prenylTrfase_CS"/>
</dbReference>
<comment type="miscellaneous">
    <text evidence="9">Carbon 2 of the heme B porphyrin ring is defined according to the Fischer nomenclature.</text>
</comment>
<dbReference type="PROSITE" id="PS00943">
    <property type="entry name" value="UBIA"/>
    <property type="match status" value="1"/>
</dbReference>
<keyword evidence="4 9" id="KW-0812">Transmembrane</keyword>
<dbReference type="PANTHER" id="PTHR43448:SF2">
    <property type="entry name" value="PROTOHEME IX FARNESYLTRANSFERASE, MITOCHONDRIAL"/>
    <property type="match status" value="1"/>
</dbReference>
<keyword evidence="11" id="KW-1185">Reference proteome</keyword>
<dbReference type="UniPathway" id="UPA00834">
    <property type="reaction ID" value="UER00712"/>
</dbReference>
<dbReference type="InterPro" id="IPR006369">
    <property type="entry name" value="Protohaem_IX_farnesylTrfase"/>
</dbReference>
<evidence type="ECO:0000256" key="7">
    <source>
        <dbReference type="ARBA" id="ARBA00023136"/>
    </source>
</evidence>
<keyword evidence="7 9" id="KW-0472">Membrane</keyword>
<dbReference type="EC" id="2.5.1.141" evidence="9"/>
<comment type="function">
    <text evidence="9">Converts heme B (protoheme IX) to heme O by substitution of the vinyl group on carbon 2 of heme B porphyrin ring with a hydroxyethyl farnesyl side group.</text>
</comment>
<dbReference type="InterPro" id="IPR044878">
    <property type="entry name" value="UbiA_sf"/>
</dbReference>
<feature type="transmembrane region" description="Helical" evidence="9">
    <location>
        <begin position="37"/>
        <end position="57"/>
    </location>
</feature>
<accession>A0A6M4H406</accession>
<dbReference type="CDD" id="cd13957">
    <property type="entry name" value="PT_UbiA_Cox10"/>
    <property type="match status" value="1"/>
</dbReference>
<dbReference type="GO" id="GO:0008495">
    <property type="term" value="F:protoheme IX farnesyltransferase activity"/>
    <property type="evidence" value="ECO:0007669"/>
    <property type="project" value="UniProtKB-UniRule"/>
</dbReference>
<evidence type="ECO:0000256" key="1">
    <source>
        <dbReference type="ARBA" id="ARBA00004141"/>
    </source>
</evidence>
<comment type="catalytic activity">
    <reaction evidence="8 9">
        <text>heme b + (2E,6E)-farnesyl diphosphate + H2O = Fe(II)-heme o + diphosphate</text>
        <dbReference type="Rhea" id="RHEA:28070"/>
        <dbReference type="ChEBI" id="CHEBI:15377"/>
        <dbReference type="ChEBI" id="CHEBI:33019"/>
        <dbReference type="ChEBI" id="CHEBI:60344"/>
        <dbReference type="ChEBI" id="CHEBI:60530"/>
        <dbReference type="ChEBI" id="CHEBI:175763"/>
        <dbReference type="EC" id="2.5.1.141"/>
    </reaction>
</comment>
<evidence type="ECO:0000256" key="6">
    <source>
        <dbReference type="ARBA" id="ARBA00023133"/>
    </source>
</evidence>
<feature type="transmembrane region" description="Helical" evidence="9">
    <location>
        <begin position="163"/>
        <end position="183"/>
    </location>
</feature>
<comment type="pathway">
    <text evidence="9">Porphyrin-containing compound metabolism; heme O biosynthesis; heme O from protoheme: step 1/1.</text>
</comment>
<feature type="transmembrane region" description="Helical" evidence="9">
    <location>
        <begin position="229"/>
        <end position="250"/>
    </location>
</feature>
<dbReference type="InParanoid" id="A0A6M4H406"/>
<dbReference type="GO" id="GO:0005886">
    <property type="term" value="C:plasma membrane"/>
    <property type="evidence" value="ECO:0007669"/>
    <property type="project" value="UniProtKB-SubCell"/>
</dbReference>
<evidence type="ECO:0000256" key="2">
    <source>
        <dbReference type="ARBA" id="ARBA00022475"/>
    </source>
</evidence>
<evidence type="ECO:0000256" key="4">
    <source>
        <dbReference type="ARBA" id="ARBA00022692"/>
    </source>
</evidence>
<reference evidence="10 11" key="1">
    <citation type="submission" date="2020-04" db="EMBL/GenBank/DDBJ databases">
        <title>Usitatibacter rugosus gen. nov., sp. nov. and Usitatibacter palustris sp. nov., novel members of Usitatibacteraceae fam. nov. within the order Nitrosomonadales isolated from soil.</title>
        <authorList>
            <person name="Huber K.J."/>
            <person name="Neumann-Schaal M."/>
            <person name="Geppert A."/>
            <person name="Luckner M."/>
            <person name="Wanner G."/>
            <person name="Overmann J."/>
        </authorList>
    </citation>
    <scope>NUCLEOTIDE SEQUENCE [LARGE SCALE GENOMIC DNA]</scope>
    <source>
        <strain evidence="10 11">Swamp67</strain>
    </source>
</reference>
<dbReference type="NCBIfam" id="TIGR01473">
    <property type="entry name" value="cyoE_ctaB"/>
    <property type="match status" value="1"/>
</dbReference>
<evidence type="ECO:0000256" key="3">
    <source>
        <dbReference type="ARBA" id="ARBA00022679"/>
    </source>
</evidence>
<comment type="similarity">
    <text evidence="9">Belongs to the UbiA prenyltransferase family. Protoheme IX farnesyltransferase subfamily.</text>
</comment>
<keyword evidence="6 9" id="KW-0350">Heme biosynthesis</keyword>
<dbReference type="AlphaFoldDB" id="A0A6M4H406"/>
<keyword evidence="3 9" id="KW-0808">Transferase</keyword>
<evidence type="ECO:0000256" key="9">
    <source>
        <dbReference type="HAMAP-Rule" id="MF_00154"/>
    </source>
</evidence>
<dbReference type="Gene3D" id="1.20.120.1780">
    <property type="entry name" value="UbiA prenyltransferase"/>
    <property type="match status" value="1"/>
</dbReference>
<dbReference type="PANTHER" id="PTHR43448">
    <property type="entry name" value="PROTOHEME IX FARNESYLTRANSFERASE, MITOCHONDRIAL"/>
    <property type="match status" value="1"/>
</dbReference>
<dbReference type="EMBL" id="CP053073">
    <property type="protein sequence ID" value="QJR14256.1"/>
    <property type="molecule type" value="Genomic_DNA"/>
</dbReference>
<comment type="subcellular location">
    <subcellularLocation>
        <location evidence="9">Cell membrane</location>
        <topology evidence="9">Multi-pass membrane protein</topology>
    </subcellularLocation>
    <subcellularLocation>
        <location evidence="1">Membrane</location>
        <topology evidence="1">Multi-pass membrane protein</topology>
    </subcellularLocation>
</comment>
<name>A0A6M4H406_9PROT</name>